<evidence type="ECO:0000256" key="3">
    <source>
        <dbReference type="SAM" id="MobiDB-lite"/>
    </source>
</evidence>
<feature type="compositionally biased region" description="Basic residues" evidence="3">
    <location>
        <begin position="102"/>
        <end position="115"/>
    </location>
</feature>
<feature type="region of interest" description="Disordered" evidence="3">
    <location>
        <begin position="1"/>
        <end position="151"/>
    </location>
</feature>
<evidence type="ECO:0000256" key="1">
    <source>
        <dbReference type="PROSITE-ProRule" id="PRU00047"/>
    </source>
</evidence>
<keyword evidence="1" id="KW-0862">Zinc</keyword>
<dbReference type="SMART" id="SM00343">
    <property type="entry name" value="ZnF_C2HC"/>
    <property type="match status" value="5"/>
</dbReference>
<name>Q22WR4_TETTS</name>
<dbReference type="InterPro" id="IPR036875">
    <property type="entry name" value="Znf_CCHC_sf"/>
</dbReference>
<accession>Q22WR4</accession>
<dbReference type="PROSITE" id="PS50158">
    <property type="entry name" value="ZF_CCHC"/>
    <property type="match status" value="2"/>
</dbReference>
<feature type="compositionally biased region" description="Low complexity" evidence="3">
    <location>
        <begin position="500"/>
        <end position="513"/>
    </location>
</feature>
<feature type="compositionally biased region" description="Basic and acidic residues" evidence="3">
    <location>
        <begin position="28"/>
        <end position="44"/>
    </location>
</feature>
<feature type="region of interest" description="Disordered" evidence="3">
    <location>
        <begin position="168"/>
        <end position="201"/>
    </location>
</feature>
<feature type="region of interest" description="Disordered" evidence="3">
    <location>
        <begin position="495"/>
        <end position="597"/>
    </location>
</feature>
<evidence type="ECO:0000313" key="5">
    <source>
        <dbReference type="EMBL" id="EAR89728.2"/>
    </source>
</evidence>
<dbReference type="GeneID" id="7844430"/>
<dbReference type="Gene3D" id="4.10.60.10">
    <property type="entry name" value="Zinc finger, CCHC-type"/>
    <property type="match status" value="2"/>
</dbReference>
<sequence length="629" mass="74760">MKSSQQYFNLSDNSDNERYSKKRNKSGHQQDQKASKQGKGERKSYQSFNQFQQLMESPNAYLALSDSSGDERSSSKRMASRYKKISKQSSKGTKEQYEKQKSQNHHNHHNHHTHHKDIQESHDHKSHQKKQDHQHQHQHQHHSHRKSSNDGKAEQIVNIISNLENQVKTQQETFKESSIQYSSNHQIQKSPSDSTSTNIDDVSEQPQKINYTLHLNAFNSVLTPEEMKNLTFEDSRHYKVIGDTRIFYTRSGNLSQKIKEIHNTKEEQERLAFLEEKRKQQELLKNISENKSSETNKEEKMDDEQEENFRDLFEYDKNNRYFQQEQKPQMTCRRCKQQGHFERMCMLEVKDVCNNCLGDHFARQCQQKICYSCSQFGHASANCPKQNQQKCSRCQKPGHIKADCGAIFMNSYSKYKQNTPFNGIEEEWKKTDDQKIKCMVCHKKGHSNCKNDYQKIKDDIYGTKFQERIQKLRRKEEEAKFQGKIINFHYSDESEDSYDSHLAPPSPALSSQSQEERNEKKRNSKKKQKRQQDSHHHNSHSHHSHSSHSHSKHHGHHHSQNGSHHSQHSSHRHHHSHHDENHHHHHRDSHHHHKSDKYSRYYEDIQIHVDDDKHYKLKKQIRKESKKYK</sequence>
<evidence type="ECO:0000259" key="4">
    <source>
        <dbReference type="PROSITE" id="PS50158"/>
    </source>
</evidence>
<dbReference type="RefSeq" id="XP_001009973.2">
    <property type="nucleotide sequence ID" value="XM_001009973.2"/>
</dbReference>
<reference evidence="6" key="1">
    <citation type="journal article" date="2006" name="PLoS Biol.">
        <title>Macronuclear genome sequence of the ciliate Tetrahymena thermophila, a model eukaryote.</title>
        <authorList>
            <person name="Eisen J.A."/>
            <person name="Coyne R.S."/>
            <person name="Wu M."/>
            <person name="Wu D."/>
            <person name="Thiagarajan M."/>
            <person name="Wortman J.R."/>
            <person name="Badger J.H."/>
            <person name="Ren Q."/>
            <person name="Amedeo P."/>
            <person name="Jones K.M."/>
            <person name="Tallon L.J."/>
            <person name="Delcher A.L."/>
            <person name="Salzberg S.L."/>
            <person name="Silva J.C."/>
            <person name="Haas B.J."/>
            <person name="Majoros W.H."/>
            <person name="Farzad M."/>
            <person name="Carlton J.M."/>
            <person name="Smith R.K. Jr."/>
            <person name="Garg J."/>
            <person name="Pearlman R.E."/>
            <person name="Karrer K.M."/>
            <person name="Sun L."/>
            <person name="Manning G."/>
            <person name="Elde N.C."/>
            <person name="Turkewitz A.P."/>
            <person name="Asai D.J."/>
            <person name="Wilkes D.E."/>
            <person name="Wang Y."/>
            <person name="Cai H."/>
            <person name="Collins K."/>
            <person name="Stewart B.A."/>
            <person name="Lee S.R."/>
            <person name="Wilamowska K."/>
            <person name="Weinberg Z."/>
            <person name="Ruzzo W.L."/>
            <person name="Wloga D."/>
            <person name="Gaertig J."/>
            <person name="Frankel J."/>
            <person name="Tsao C.-C."/>
            <person name="Gorovsky M.A."/>
            <person name="Keeling P.J."/>
            <person name="Waller R.F."/>
            <person name="Patron N.J."/>
            <person name="Cherry J.M."/>
            <person name="Stover N.A."/>
            <person name="Krieger C.J."/>
            <person name="del Toro C."/>
            <person name="Ryder H.F."/>
            <person name="Williamson S.C."/>
            <person name="Barbeau R.A."/>
            <person name="Hamilton E.P."/>
            <person name="Orias E."/>
        </authorList>
    </citation>
    <scope>NUCLEOTIDE SEQUENCE [LARGE SCALE GENOMIC DNA]</scope>
    <source>
        <strain evidence="6">SB210</strain>
    </source>
</reference>
<proteinExistence type="predicted"/>
<keyword evidence="2" id="KW-0175">Coiled coil</keyword>
<evidence type="ECO:0000313" key="6">
    <source>
        <dbReference type="Proteomes" id="UP000009168"/>
    </source>
</evidence>
<dbReference type="STRING" id="312017.Q22WR4"/>
<keyword evidence="1" id="KW-0863">Zinc-finger</keyword>
<feature type="compositionally biased region" description="Basic residues" evidence="3">
    <location>
        <begin position="537"/>
        <end position="576"/>
    </location>
</feature>
<dbReference type="AlphaFoldDB" id="Q22WR4"/>
<dbReference type="HOGENOM" id="CLU_446582_0_0_1"/>
<dbReference type="GO" id="GO:0003676">
    <property type="term" value="F:nucleic acid binding"/>
    <property type="evidence" value="ECO:0007669"/>
    <property type="project" value="InterPro"/>
</dbReference>
<feature type="domain" description="CCHC-type" evidence="4">
    <location>
        <begin position="390"/>
        <end position="404"/>
    </location>
</feature>
<dbReference type="GO" id="GO:0008270">
    <property type="term" value="F:zinc ion binding"/>
    <property type="evidence" value="ECO:0007669"/>
    <property type="project" value="UniProtKB-KW"/>
</dbReference>
<dbReference type="EMBL" id="GG662813">
    <property type="protein sequence ID" value="EAR89728.2"/>
    <property type="molecule type" value="Genomic_DNA"/>
</dbReference>
<gene>
    <name evidence="5" type="ORF">TTHERM_00974290</name>
</gene>
<dbReference type="SUPFAM" id="SSF57756">
    <property type="entry name" value="Retrovirus zinc finger-like domains"/>
    <property type="match status" value="2"/>
</dbReference>
<feature type="compositionally biased region" description="Basic and acidic residues" evidence="3">
    <location>
        <begin position="116"/>
        <end position="135"/>
    </location>
</feature>
<keyword evidence="6" id="KW-1185">Reference proteome</keyword>
<feature type="compositionally biased region" description="Basic and acidic residues" evidence="3">
    <location>
        <begin position="92"/>
        <end position="101"/>
    </location>
</feature>
<organism evidence="5 6">
    <name type="scientific">Tetrahymena thermophila (strain SB210)</name>
    <dbReference type="NCBI Taxonomy" id="312017"/>
    <lineage>
        <taxon>Eukaryota</taxon>
        <taxon>Sar</taxon>
        <taxon>Alveolata</taxon>
        <taxon>Ciliophora</taxon>
        <taxon>Intramacronucleata</taxon>
        <taxon>Oligohymenophorea</taxon>
        <taxon>Hymenostomatida</taxon>
        <taxon>Tetrahymenina</taxon>
        <taxon>Tetrahymenidae</taxon>
        <taxon>Tetrahymena</taxon>
    </lineage>
</organism>
<dbReference type="OrthoDB" id="313546at2759"/>
<feature type="compositionally biased region" description="Polar residues" evidence="3">
    <location>
        <begin position="45"/>
        <end position="56"/>
    </location>
</feature>
<feature type="compositionally biased region" description="Basic residues" evidence="3">
    <location>
        <begin position="136"/>
        <end position="146"/>
    </location>
</feature>
<protein>
    <submittedName>
        <fullName evidence="5">Zinc knuckle protein</fullName>
    </submittedName>
</protein>
<feature type="compositionally biased region" description="Polar residues" evidence="3">
    <location>
        <begin position="1"/>
        <end position="13"/>
    </location>
</feature>
<evidence type="ECO:0000256" key="2">
    <source>
        <dbReference type="SAM" id="Coils"/>
    </source>
</evidence>
<dbReference type="InParanoid" id="Q22WR4"/>
<feature type="coiled-coil region" evidence="2">
    <location>
        <begin position="264"/>
        <end position="291"/>
    </location>
</feature>
<dbReference type="Proteomes" id="UP000009168">
    <property type="component" value="Unassembled WGS sequence"/>
</dbReference>
<dbReference type="InterPro" id="IPR001878">
    <property type="entry name" value="Znf_CCHC"/>
</dbReference>
<dbReference type="KEGG" id="tet:TTHERM_00974290"/>
<feature type="compositionally biased region" description="Basic residues" evidence="3">
    <location>
        <begin position="583"/>
        <end position="595"/>
    </location>
</feature>
<dbReference type="Pfam" id="PF00098">
    <property type="entry name" value="zf-CCHC"/>
    <property type="match status" value="1"/>
</dbReference>
<keyword evidence="1" id="KW-0479">Metal-binding</keyword>
<feature type="domain" description="CCHC-type" evidence="4">
    <location>
        <begin position="370"/>
        <end position="385"/>
    </location>
</feature>